<reference evidence="1 2" key="1">
    <citation type="submission" date="2024-06" db="EMBL/GenBank/DDBJ databases">
        <title>The Natural Products Discovery Center: Release of the First 8490 Sequenced Strains for Exploring Actinobacteria Biosynthetic Diversity.</title>
        <authorList>
            <person name="Kalkreuter E."/>
            <person name="Kautsar S.A."/>
            <person name="Yang D."/>
            <person name="Bader C.D."/>
            <person name="Teijaro C.N."/>
            <person name="Fluegel L."/>
            <person name="Davis C.M."/>
            <person name="Simpson J.R."/>
            <person name="Lauterbach L."/>
            <person name="Steele A.D."/>
            <person name="Gui C."/>
            <person name="Meng S."/>
            <person name="Li G."/>
            <person name="Viehrig K."/>
            <person name="Ye F."/>
            <person name="Su P."/>
            <person name="Kiefer A.F."/>
            <person name="Nichols A."/>
            <person name="Cepeda A.J."/>
            <person name="Yan W."/>
            <person name="Fan B."/>
            <person name="Jiang Y."/>
            <person name="Adhikari A."/>
            <person name="Zheng C.-J."/>
            <person name="Schuster L."/>
            <person name="Cowan T.M."/>
            <person name="Smanski M.J."/>
            <person name="Chevrette M.G."/>
            <person name="De Carvalho L.P.S."/>
            <person name="Shen B."/>
        </authorList>
    </citation>
    <scope>NUCLEOTIDE SEQUENCE [LARGE SCALE GENOMIC DNA]</scope>
    <source>
        <strain evidence="1 2">NPDC019583</strain>
    </source>
</reference>
<accession>A0ABV2XM49</accession>
<organism evidence="1 2">
    <name type="scientific">Streptomyces olindensis</name>
    <dbReference type="NCBI Taxonomy" id="358823"/>
    <lineage>
        <taxon>Bacteria</taxon>
        <taxon>Bacillati</taxon>
        <taxon>Actinomycetota</taxon>
        <taxon>Actinomycetes</taxon>
        <taxon>Kitasatosporales</taxon>
        <taxon>Streptomycetaceae</taxon>
        <taxon>Streptomyces</taxon>
    </lineage>
</organism>
<dbReference type="RefSeq" id="WP_359784516.1">
    <property type="nucleotide sequence ID" value="NZ_JBEYBN010000001.1"/>
</dbReference>
<sequence>MAADRDAAFTLPRGATGFFQPKDGPLPETDRRTFRAALYAAARAAKGHVGEMEEQTYPRTFHTATVVDGTGVHVVLCHAYHPWIAFATDRREWYTEEFLAPPTWAHTFADLGFTVLDRTLLMMPLSDIDTSLLTQGEWREVRLYGIDTLGGVLFNAWD</sequence>
<dbReference type="EMBL" id="JBEYBN010000001">
    <property type="protein sequence ID" value="MEU2265077.1"/>
    <property type="molecule type" value="Genomic_DNA"/>
</dbReference>
<comment type="caution">
    <text evidence="1">The sequence shown here is derived from an EMBL/GenBank/DDBJ whole genome shotgun (WGS) entry which is preliminary data.</text>
</comment>
<evidence type="ECO:0000313" key="1">
    <source>
        <dbReference type="EMBL" id="MEU2265077.1"/>
    </source>
</evidence>
<dbReference type="Proteomes" id="UP001550603">
    <property type="component" value="Unassembled WGS sequence"/>
</dbReference>
<name>A0ABV2XM49_9ACTN</name>
<gene>
    <name evidence="1" type="ORF">ABZ568_01215</name>
</gene>
<protein>
    <submittedName>
        <fullName evidence="1">Uncharacterized protein</fullName>
    </submittedName>
</protein>
<keyword evidence="2" id="KW-1185">Reference proteome</keyword>
<evidence type="ECO:0000313" key="2">
    <source>
        <dbReference type="Proteomes" id="UP001550603"/>
    </source>
</evidence>
<proteinExistence type="predicted"/>